<feature type="compositionally biased region" description="Basic and acidic residues" evidence="1">
    <location>
        <begin position="119"/>
        <end position="144"/>
    </location>
</feature>
<evidence type="ECO:0000313" key="3">
    <source>
        <dbReference type="EMBL" id="CAG8567849.1"/>
    </source>
</evidence>
<gene>
    <name evidence="3" type="ORF">ALEPTO_LOCUS6671</name>
</gene>
<evidence type="ECO:0000313" key="4">
    <source>
        <dbReference type="Proteomes" id="UP000789508"/>
    </source>
</evidence>
<organism evidence="3 4">
    <name type="scientific">Ambispora leptoticha</name>
    <dbReference type="NCBI Taxonomy" id="144679"/>
    <lineage>
        <taxon>Eukaryota</taxon>
        <taxon>Fungi</taxon>
        <taxon>Fungi incertae sedis</taxon>
        <taxon>Mucoromycota</taxon>
        <taxon>Glomeromycotina</taxon>
        <taxon>Glomeromycetes</taxon>
        <taxon>Archaeosporales</taxon>
        <taxon>Ambisporaceae</taxon>
        <taxon>Ambispora</taxon>
    </lineage>
</organism>
<name>A0A9N9BJC7_9GLOM</name>
<reference evidence="3" key="1">
    <citation type="submission" date="2021-06" db="EMBL/GenBank/DDBJ databases">
        <authorList>
            <person name="Kallberg Y."/>
            <person name="Tangrot J."/>
            <person name="Rosling A."/>
        </authorList>
    </citation>
    <scope>NUCLEOTIDE SEQUENCE</scope>
    <source>
        <strain evidence="3">FL130A</strain>
    </source>
</reference>
<dbReference type="Pfam" id="PF15535">
    <property type="entry name" value="Ntox37"/>
    <property type="match status" value="1"/>
</dbReference>
<sequence>MVMFVFTTLFKYFLEEVATETAVVVTAATVGATATYVTYRAVDSLGTSSSPSSSYVPSSSRGCCDSPTYSGELKTIWDWWGNGLSGEERQRLLDLGYNDRSGCFKLDELKGMLRLEEKAPGKPTKEDGFEPKKGWDGKTLERAPKSYHKKGYPDDKGRVWVPTGENTDNVKQHGNPHWDRVYPDGSHDNVYPGGDVRSGSN</sequence>
<feature type="compositionally biased region" description="Basic and acidic residues" evidence="1">
    <location>
        <begin position="168"/>
        <end position="187"/>
    </location>
</feature>
<protein>
    <submittedName>
        <fullName evidence="3">1905_t:CDS:1</fullName>
    </submittedName>
</protein>
<dbReference type="AlphaFoldDB" id="A0A9N9BJC7"/>
<proteinExistence type="predicted"/>
<dbReference type="OrthoDB" id="2440655at2759"/>
<feature type="region of interest" description="Disordered" evidence="1">
    <location>
        <begin position="119"/>
        <end position="201"/>
    </location>
</feature>
<feature type="domain" description="Toxin 37-like C-terminal" evidence="2">
    <location>
        <begin position="117"/>
        <end position="194"/>
    </location>
</feature>
<dbReference type="Proteomes" id="UP000789508">
    <property type="component" value="Unassembled WGS sequence"/>
</dbReference>
<comment type="caution">
    <text evidence="3">The sequence shown here is derived from an EMBL/GenBank/DDBJ whole genome shotgun (WGS) entry which is preliminary data.</text>
</comment>
<keyword evidence="4" id="KW-1185">Reference proteome</keyword>
<dbReference type="InterPro" id="IPR029108">
    <property type="entry name" value="Ntox37-like_C"/>
</dbReference>
<evidence type="ECO:0000259" key="2">
    <source>
        <dbReference type="Pfam" id="PF15535"/>
    </source>
</evidence>
<evidence type="ECO:0000256" key="1">
    <source>
        <dbReference type="SAM" id="MobiDB-lite"/>
    </source>
</evidence>
<accession>A0A9N9BJC7</accession>
<dbReference type="EMBL" id="CAJVPS010002402">
    <property type="protein sequence ID" value="CAG8567849.1"/>
    <property type="molecule type" value="Genomic_DNA"/>
</dbReference>